<dbReference type="STRING" id="1797513.A2782_03195"/>
<proteinExistence type="predicted"/>
<comment type="caution">
    <text evidence="1">The sequence shown here is derived from an EMBL/GenBank/DDBJ whole genome shotgun (WGS) entry which is preliminary data.</text>
</comment>
<reference evidence="1 2" key="1">
    <citation type="journal article" date="2016" name="Nat. Commun.">
        <title>Thousands of microbial genomes shed light on interconnected biogeochemical processes in an aquifer system.</title>
        <authorList>
            <person name="Anantharaman K."/>
            <person name="Brown C.T."/>
            <person name="Hug L.A."/>
            <person name="Sharon I."/>
            <person name="Castelle C.J."/>
            <person name="Probst A.J."/>
            <person name="Thomas B.C."/>
            <person name="Singh A."/>
            <person name="Wilkins M.J."/>
            <person name="Karaoz U."/>
            <person name="Brodie E.L."/>
            <person name="Williams K.H."/>
            <person name="Hubbard S.S."/>
            <person name="Banfield J.F."/>
        </authorList>
    </citation>
    <scope>NUCLEOTIDE SEQUENCE [LARGE SCALE GENOMIC DNA]</scope>
</reference>
<evidence type="ECO:0000313" key="2">
    <source>
        <dbReference type="Proteomes" id="UP000177967"/>
    </source>
</evidence>
<evidence type="ECO:0000313" key="1">
    <source>
        <dbReference type="EMBL" id="OGY09143.1"/>
    </source>
</evidence>
<dbReference type="Proteomes" id="UP000177967">
    <property type="component" value="Unassembled WGS sequence"/>
</dbReference>
<dbReference type="EMBL" id="MHBW01000014">
    <property type="protein sequence ID" value="OGY09143.1"/>
    <property type="molecule type" value="Genomic_DNA"/>
</dbReference>
<sequence length="127" mass="13618">MDIAIFLSFYPVLGGYHHTAQAAPDKSAEGLRVIRGIFGRLASLFQGGLNLVKKLLGNNRLVFAFVKFPGVTKQPDIEGIGQHIGNLVAFYGLAALGRDTFAGKEVGGIFQPPVALGVEFKRAPHNL</sequence>
<organism evidence="1 2">
    <name type="scientific">Candidatus Blackburnbacteria bacterium RIFCSPHIGHO2_01_FULL_43_15b</name>
    <dbReference type="NCBI Taxonomy" id="1797513"/>
    <lineage>
        <taxon>Bacteria</taxon>
        <taxon>Candidatus Blackburniibacteriota</taxon>
    </lineage>
</organism>
<gene>
    <name evidence="1" type="ORF">A2782_03195</name>
</gene>
<protein>
    <submittedName>
        <fullName evidence="1">Uncharacterized protein</fullName>
    </submittedName>
</protein>
<name>A0A1G1V172_9BACT</name>
<accession>A0A1G1V172</accession>
<dbReference type="AlphaFoldDB" id="A0A1G1V172"/>